<evidence type="ECO:0000256" key="3">
    <source>
        <dbReference type="ARBA" id="ARBA00022840"/>
    </source>
</evidence>
<dbReference type="SMART" id="SM00382">
    <property type="entry name" value="AAA"/>
    <property type="match status" value="1"/>
</dbReference>
<dbReference type="InterPro" id="IPR003593">
    <property type="entry name" value="AAA+_ATPase"/>
</dbReference>
<evidence type="ECO:0000256" key="4">
    <source>
        <dbReference type="ARBA" id="ARBA00022967"/>
    </source>
</evidence>
<dbReference type="Gene3D" id="3.40.50.300">
    <property type="entry name" value="P-loop containing nucleotide triphosphate hydrolases"/>
    <property type="match status" value="1"/>
</dbReference>
<dbReference type="InterPro" id="IPR027417">
    <property type="entry name" value="P-loop_NTPase"/>
</dbReference>
<keyword evidence="3 6" id="KW-0067">ATP-binding</keyword>
<gene>
    <name evidence="6" type="ORF">CP258_10175</name>
</gene>
<dbReference type="InterPro" id="IPR017871">
    <property type="entry name" value="ABC_transporter-like_CS"/>
</dbReference>
<dbReference type="InterPro" id="IPR003439">
    <property type="entry name" value="ABC_transporter-like_ATP-bd"/>
</dbReference>
<keyword evidence="4" id="KW-1278">Translocase</keyword>
<dbReference type="GO" id="GO:0005524">
    <property type="term" value="F:ATP binding"/>
    <property type="evidence" value="ECO:0007669"/>
    <property type="project" value="UniProtKB-KW"/>
</dbReference>
<dbReference type="Proteomes" id="UP000006465">
    <property type="component" value="Chromosome"/>
</dbReference>
<dbReference type="SUPFAM" id="SSF52540">
    <property type="entry name" value="P-loop containing nucleoside triphosphate hydrolases"/>
    <property type="match status" value="1"/>
</dbReference>
<dbReference type="Pfam" id="PF00005">
    <property type="entry name" value="ABC_tran"/>
    <property type="match status" value="1"/>
</dbReference>
<dbReference type="PANTHER" id="PTHR42794:SF1">
    <property type="entry name" value="HEMIN IMPORT ATP-BINDING PROTEIN HMUV"/>
    <property type="match status" value="1"/>
</dbReference>
<dbReference type="KEGG" id="coe:CP258_10175"/>
<proteinExistence type="predicted"/>
<dbReference type="CDD" id="cd03214">
    <property type="entry name" value="ABC_Iron-Siderophores_B12_Hemin"/>
    <property type="match status" value="1"/>
</dbReference>
<evidence type="ECO:0000313" key="7">
    <source>
        <dbReference type="Proteomes" id="UP000006465"/>
    </source>
</evidence>
<dbReference type="RefSeq" id="WP_014523676.1">
    <property type="nucleotide sequence ID" value="NC_017945.3"/>
</dbReference>
<dbReference type="PROSITE" id="PS00211">
    <property type="entry name" value="ABC_TRANSPORTER_1"/>
    <property type="match status" value="1"/>
</dbReference>
<keyword evidence="1" id="KW-0813">Transport</keyword>
<name>A0AAU8PQ95_CORPS</name>
<keyword evidence="2" id="KW-0547">Nucleotide-binding</keyword>
<sequence>MLDVRNLCFSYASTRLMALESVSMCCSKGQWLSLIGPNGCGKSTLLSVIAGVRRQTSGEVYVDGASARMRKRKEWARTVALMPQHPTLPEGMRVIDYIKLGRYPHRSTNNDLIERTICDLDLQSFVASSITELSGGELQRVALARALVQEPAVLLLDEPTSALDIGRAQEVLELVDALRAARGLTVIAAMHDLTLAAEYSDEVMLLDRGRVVAHGTPVEVLTRETIENFYEATVDVTFMDSAPAVIPRRKRAFPRVSS</sequence>
<dbReference type="AlphaFoldDB" id="A0AAU8PQ95"/>
<feature type="domain" description="ABC transporter" evidence="5">
    <location>
        <begin position="2"/>
        <end position="233"/>
    </location>
</feature>
<accession>A0AAU8PQ95</accession>
<reference evidence="6 7" key="1">
    <citation type="journal article" date="2013" name="J. Biotechnol.">
        <title>Genome sequence of Corynebacterium pseudotuberculosis biovar equi strain 258 and prediction of antigenic targets to improve biotechnological vaccine production.</title>
        <authorList>
            <person name="Soares S.C."/>
            <person name="Trost E."/>
            <person name="Ramos R.T."/>
            <person name="Carneiro A.R."/>
            <person name="Santos A.R."/>
            <person name="Pinto A.C."/>
            <person name="Barbosa E."/>
            <person name="Aburjaile F."/>
            <person name="Ali A."/>
            <person name="Diniz C.A."/>
            <person name="Hassan S.S."/>
            <person name="Fiaux K."/>
            <person name="Guimaraes L.C."/>
            <person name="Bakhtiar S.M."/>
            <person name="Pereira U."/>
            <person name="Almeida S.S."/>
            <person name="Abreu V.A."/>
            <person name="Rocha F.S."/>
            <person name="Dorella F.A."/>
            <person name="Miyoshi A."/>
            <person name="Silva A."/>
            <person name="Azevedo V."/>
            <person name="Tauch A."/>
        </authorList>
    </citation>
    <scope>NUCLEOTIDE SEQUENCE [LARGE SCALE GENOMIC DNA]</scope>
    <source>
        <strain evidence="6 7">258</strain>
    </source>
</reference>
<evidence type="ECO:0000313" key="6">
    <source>
        <dbReference type="EMBL" id="AFK17601.2"/>
    </source>
</evidence>
<dbReference type="PANTHER" id="PTHR42794">
    <property type="entry name" value="HEMIN IMPORT ATP-BINDING PROTEIN HMUV"/>
    <property type="match status" value="1"/>
</dbReference>
<organism evidence="6 7">
    <name type="scientific">Corynebacterium pseudotuberculosis 258</name>
    <dbReference type="NCBI Taxonomy" id="1168865"/>
    <lineage>
        <taxon>Bacteria</taxon>
        <taxon>Bacillati</taxon>
        <taxon>Actinomycetota</taxon>
        <taxon>Actinomycetes</taxon>
        <taxon>Mycobacteriales</taxon>
        <taxon>Corynebacteriaceae</taxon>
        <taxon>Corynebacterium</taxon>
    </lineage>
</organism>
<dbReference type="PROSITE" id="PS50893">
    <property type="entry name" value="ABC_TRANSPORTER_2"/>
    <property type="match status" value="1"/>
</dbReference>
<protein>
    <submittedName>
        <fullName evidence="6">ATP-binding cassette domain-containing protein</fullName>
    </submittedName>
</protein>
<dbReference type="GO" id="GO:0016887">
    <property type="term" value="F:ATP hydrolysis activity"/>
    <property type="evidence" value="ECO:0007669"/>
    <property type="project" value="InterPro"/>
</dbReference>
<evidence type="ECO:0000256" key="2">
    <source>
        <dbReference type="ARBA" id="ARBA00022741"/>
    </source>
</evidence>
<evidence type="ECO:0000259" key="5">
    <source>
        <dbReference type="PROSITE" id="PS50893"/>
    </source>
</evidence>
<dbReference type="FunFam" id="3.40.50.300:FF:000134">
    <property type="entry name" value="Iron-enterobactin ABC transporter ATP-binding protein"/>
    <property type="match status" value="1"/>
</dbReference>
<dbReference type="EMBL" id="CP003540">
    <property type="protein sequence ID" value="AFK17601.2"/>
    <property type="molecule type" value="Genomic_DNA"/>
</dbReference>
<evidence type="ECO:0000256" key="1">
    <source>
        <dbReference type="ARBA" id="ARBA00022448"/>
    </source>
</evidence>